<proteinExistence type="predicted"/>
<dbReference type="SUPFAM" id="SSF56281">
    <property type="entry name" value="Metallo-hydrolase/oxidoreductase"/>
    <property type="match status" value="1"/>
</dbReference>
<dbReference type="Pfam" id="PF19583">
    <property type="entry name" value="ODP"/>
    <property type="match status" value="1"/>
</dbReference>
<dbReference type="STRING" id="1058.SAMN05421783_102233"/>
<sequence length="242" mass="26094">MTVTNIQSGTNVHEVADGIYRINTPVVIEGAGGFSFNQYLIVDDKPLLFHTGPRRMFPLVREAVASVLPVESLRYIALSHVEADECGSLNEWLGSAPQSSPLCGTVAAMVSIGDLADRAPRALADGEAISLGNHVVRWLDAPHLPHAWECGFLMEERTSTLLCGDLFTQGGSQLPPVTESDILGPSEAFRHEMDYFSHTKNARLQLEKLASTNPATLACMHGSAWRGDGTALLRALADALSE</sequence>
<feature type="domain" description="ODP" evidence="1">
    <location>
        <begin position="35"/>
        <end position="222"/>
    </location>
</feature>
<organism evidence="2 3">
    <name type="scientific">Thiocapsa roseopersicina</name>
    <dbReference type="NCBI Taxonomy" id="1058"/>
    <lineage>
        <taxon>Bacteria</taxon>
        <taxon>Pseudomonadati</taxon>
        <taxon>Pseudomonadota</taxon>
        <taxon>Gammaproteobacteria</taxon>
        <taxon>Chromatiales</taxon>
        <taxon>Chromatiaceae</taxon>
        <taxon>Thiocapsa</taxon>
    </lineage>
</organism>
<dbReference type="AlphaFoldDB" id="A0A1H2RZT2"/>
<dbReference type="PANTHER" id="PTHR43717:SF1">
    <property type="entry name" value="ANAEROBIC NITRIC OXIDE REDUCTASE FLAVORUBREDOXIN"/>
    <property type="match status" value="1"/>
</dbReference>
<reference evidence="3" key="1">
    <citation type="submission" date="2016-10" db="EMBL/GenBank/DDBJ databases">
        <authorList>
            <person name="Varghese N."/>
            <person name="Submissions S."/>
        </authorList>
    </citation>
    <scope>NUCLEOTIDE SEQUENCE [LARGE SCALE GENOMIC DNA]</scope>
    <source>
        <strain evidence="3">DSM 217</strain>
    </source>
</reference>
<keyword evidence="3" id="KW-1185">Reference proteome</keyword>
<evidence type="ECO:0000313" key="2">
    <source>
        <dbReference type="EMBL" id="SDW24690.1"/>
    </source>
</evidence>
<dbReference type="InterPro" id="IPR036866">
    <property type="entry name" value="RibonucZ/Hydroxyglut_hydro"/>
</dbReference>
<dbReference type="EMBL" id="FNNZ01000002">
    <property type="protein sequence ID" value="SDW24690.1"/>
    <property type="molecule type" value="Genomic_DNA"/>
</dbReference>
<dbReference type="RefSeq" id="WP_093028277.1">
    <property type="nucleotide sequence ID" value="NZ_FNNZ01000002.1"/>
</dbReference>
<gene>
    <name evidence="2" type="ORF">SAMN05421783_102233</name>
</gene>
<dbReference type="OrthoDB" id="9800607at2"/>
<dbReference type="Gene3D" id="3.60.15.10">
    <property type="entry name" value="Ribonuclease Z/Hydroxyacylglutathione hydrolase-like"/>
    <property type="match status" value="1"/>
</dbReference>
<evidence type="ECO:0000313" key="3">
    <source>
        <dbReference type="Proteomes" id="UP000198816"/>
    </source>
</evidence>
<dbReference type="PANTHER" id="PTHR43717">
    <property type="entry name" value="ANAEROBIC NITRIC OXIDE REDUCTASE FLAVORUBREDOXIN"/>
    <property type="match status" value="1"/>
</dbReference>
<name>A0A1H2RZT2_THIRO</name>
<accession>A0A1H2RZT2</accession>
<dbReference type="InterPro" id="IPR045761">
    <property type="entry name" value="ODP_dom"/>
</dbReference>
<dbReference type="Proteomes" id="UP000198816">
    <property type="component" value="Unassembled WGS sequence"/>
</dbReference>
<evidence type="ECO:0000259" key="1">
    <source>
        <dbReference type="Pfam" id="PF19583"/>
    </source>
</evidence>
<protein>
    <recommendedName>
        <fullName evidence="1">ODP domain-containing protein</fullName>
    </recommendedName>
</protein>